<keyword evidence="4 8" id="KW-0479">Metal-binding</keyword>
<dbReference type="InterPro" id="IPR000170">
    <property type="entry name" value="High_potential_FeS_prot"/>
</dbReference>
<dbReference type="Gene3D" id="4.10.490.10">
    <property type="entry name" value="High potential iron-sulphur protein"/>
    <property type="match status" value="1"/>
</dbReference>
<evidence type="ECO:0000256" key="1">
    <source>
        <dbReference type="ARBA" id="ARBA00002137"/>
    </source>
</evidence>
<dbReference type="Proteomes" id="UP001621714">
    <property type="component" value="Unassembled WGS sequence"/>
</dbReference>
<dbReference type="EMBL" id="JBANFI010000003">
    <property type="protein sequence ID" value="MFK7160593.1"/>
    <property type="molecule type" value="Genomic_DNA"/>
</dbReference>
<evidence type="ECO:0000256" key="8">
    <source>
        <dbReference type="RuleBase" id="RU000620"/>
    </source>
</evidence>
<comment type="subunit">
    <text evidence="8">Homodimer.</text>
</comment>
<evidence type="ECO:0000313" key="12">
    <source>
        <dbReference type="Proteomes" id="UP001621714"/>
    </source>
</evidence>
<feature type="signal peptide" evidence="9">
    <location>
        <begin position="1"/>
        <end position="33"/>
    </location>
</feature>
<comment type="caution">
    <text evidence="11">The sequence shown here is derived from an EMBL/GenBank/DDBJ whole genome shotgun (WGS) entry which is preliminary data.</text>
</comment>
<keyword evidence="9" id="KW-0732">Signal</keyword>
<gene>
    <name evidence="11" type="ORF">V6U78_06040</name>
</gene>
<protein>
    <recommendedName>
        <fullName evidence="8">High-potential iron-sulfur protein</fullName>
        <shortName evidence="8">HiPIP</shortName>
    </recommendedName>
</protein>
<dbReference type="RefSeq" id="WP_405338452.1">
    <property type="nucleotide sequence ID" value="NZ_JBANFI010000003.1"/>
</dbReference>
<evidence type="ECO:0000256" key="9">
    <source>
        <dbReference type="SAM" id="SignalP"/>
    </source>
</evidence>
<keyword evidence="2 8" id="KW-0813">Transport</keyword>
<name>A0ABW8PY75_9GAMM</name>
<evidence type="ECO:0000313" key="11">
    <source>
        <dbReference type="EMBL" id="MFK7160593.1"/>
    </source>
</evidence>
<dbReference type="PROSITE" id="PS51318">
    <property type="entry name" value="TAT"/>
    <property type="match status" value="1"/>
</dbReference>
<keyword evidence="7 8" id="KW-0411">Iron-sulfur</keyword>
<organism evidence="11 12">
    <name type="scientific">Marinospirillum alkalitolerans</name>
    <dbReference type="NCBI Taxonomy" id="3123374"/>
    <lineage>
        <taxon>Bacteria</taxon>
        <taxon>Pseudomonadati</taxon>
        <taxon>Pseudomonadota</taxon>
        <taxon>Gammaproteobacteria</taxon>
        <taxon>Oceanospirillales</taxon>
        <taxon>Oceanospirillaceae</taxon>
        <taxon>Marinospirillum</taxon>
    </lineage>
</organism>
<dbReference type="PROSITE" id="PS51373">
    <property type="entry name" value="HIPIP"/>
    <property type="match status" value="1"/>
</dbReference>
<dbReference type="Pfam" id="PF01355">
    <property type="entry name" value="HIPIP"/>
    <property type="match status" value="1"/>
</dbReference>
<keyword evidence="3 8" id="KW-0004">4Fe-4S</keyword>
<dbReference type="InterPro" id="IPR036369">
    <property type="entry name" value="HIPIP_sf"/>
</dbReference>
<keyword evidence="12" id="KW-1185">Reference proteome</keyword>
<sequence>MSNTSRRAFLKKGLFGLAALPFGMGALSSQAFASTLPPLQESAPQAQALHYRKVAADAADHPKFEAGQYCDNCLFWRPANNGCALFPQNSVEAKGWCQSWVRAPGS</sequence>
<proteinExistence type="inferred from homology"/>
<dbReference type="SUPFAM" id="SSF57652">
    <property type="entry name" value="HIPIP (high potential iron protein)"/>
    <property type="match status" value="1"/>
</dbReference>
<evidence type="ECO:0000256" key="6">
    <source>
        <dbReference type="ARBA" id="ARBA00023004"/>
    </source>
</evidence>
<evidence type="ECO:0000256" key="7">
    <source>
        <dbReference type="ARBA" id="ARBA00023014"/>
    </source>
</evidence>
<reference evidence="11 12" key="1">
    <citation type="submission" date="2024-02" db="EMBL/GenBank/DDBJ databases">
        <title>Marinospirillum sp. MEB 164 isolated from Lonar lake sediment.</title>
        <authorList>
            <person name="Joshi A."/>
            <person name="Thite S."/>
        </authorList>
    </citation>
    <scope>NUCLEOTIDE SEQUENCE [LARGE SCALE GENOMIC DNA]</scope>
    <source>
        <strain evidence="11 12">MEB164</strain>
    </source>
</reference>
<comment type="function">
    <text evidence="1 8">Specific class of high-redox-potential 4Fe-4S ferredoxins. Functions in anaerobic electron transport in most purple and in some other photosynthetic bacteria and in at least one genus (Paracoccus) of halophilic, denitrifying bacteria.</text>
</comment>
<comment type="similarity">
    <text evidence="8">Belongs to the high-potential iron-sulfur protein (HiPIP) family.</text>
</comment>
<feature type="domain" description="High potential iron-sulfur proteins family profile" evidence="10">
    <location>
        <begin position="33"/>
        <end position="105"/>
    </location>
</feature>
<evidence type="ECO:0000256" key="2">
    <source>
        <dbReference type="ARBA" id="ARBA00022448"/>
    </source>
</evidence>
<evidence type="ECO:0000256" key="3">
    <source>
        <dbReference type="ARBA" id="ARBA00022485"/>
    </source>
</evidence>
<keyword evidence="5 8" id="KW-0249">Electron transport</keyword>
<accession>A0ABW8PY75</accession>
<evidence type="ECO:0000259" key="10">
    <source>
        <dbReference type="PROSITE" id="PS51373"/>
    </source>
</evidence>
<feature type="chain" id="PRO_5045302030" description="High-potential iron-sulfur protein" evidence="9">
    <location>
        <begin position="34"/>
        <end position="106"/>
    </location>
</feature>
<evidence type="ECO:0000256" key="4">
    <source>
        <dbReference type="ARBA" id="ARBA00022723"/>
    </source>
</evidence>
<evidence type="ECO:0000256" key="5">
    <source>
        <dbReference type="ARBA" id="ARBA00022982"/>
    </source>
</evidence>
<dbReference type="InterPro" id="IPR006311">
    <property type="entry name" value="TAT_signal"/>
</dbReference>
<keyword evidence="6 8" id="KW-0408">Iron</keyword>